<protein>
    <recommendedName>
        <fullName evidence="3">SpoVT-AbrB domain-containing protein</fullName>
    </recommendedName>
</protein>
<accession>A0A2H0WQ37</accession>
<sequence>MNGDLVSTTTIRQRGQLTIPKKIREKTDWLSDGAIVEILSSLQEVKIVPYKESAKVIDWEAIWERIKLARRFKGKRGNLSSFIFKDRTSH</sequence>
<evidence type="ECO:0000313" key="1">
    <source>
        <dbReference type="EMBL" id="PIS14782.1"/>
    </source>
</evidence>
<evidence type="ECO:0000313" key="2">
    <source>
        <dbReference type="Proteomes" id="UP000230775"/>
    </source>
</evidence>
<dbReference type="AlphaFoldDB" id="A0A2H0WQ37"/>
<evidence type="ECO:0008006" key="3">
    <source>
        <dbReference type="Google" id="ProtNLM"/>
    </source>
</evidence>
<dbReference type="InterPro" id="IPR037914">
    <property type="entry name" value="SpoVT-AbrB_sf"/>
</dbReference>
<proteinExistence type="predicted"/>
<reference evidence="2" key="1">
    <citation type="submission" date="2017-09" db="EMBL/GenBank/DDBJ databases">
        <title>Depth-based differentiation of microbial function through sediment-hosted aquifers and enrichment of novel symbionts in the deep terrestrial subsurface.</title>
        <authorList>
            <person name="Probst A.J."/>
            <person name="Ladd B."/>
            <person name="Jarett J.K."/>
            <person name="Geller-Mcgrath D.E."/>
            <person name="Sieber C.M.K."/>
            <person name="Emerson J.B."/>
            <person name="Anantharaman K."/>
            <person name="Thomas B.C."/>
            <person name="Malmstrom R."/>
            <person name="Stieglmeier M."/>
            <person name="Klingl A."/>
            <person name="Woyke T."/>
            <person name="Ryan C.M."/>
            <person name="Banfield J.F."/>
        </authorList>
    </citation>
    <scope>NUCLEOTIDE SEQUENCE [LARGE SCALE GENOMIC DNA]</scope>
</reference>
<gene>
    <name evidence="1" type="ORF">COT64_00810</name>
</gene>
<dbReference type="Proteomes" id="UP000230775">
    <property type="component" value="Unassembled WGS sequence"/>
</dbReference>
<dbReference type="SUPFAM" id="SSF89447">
    <property type="entry name" value="AbrB/MazE/MraZ-like"/>
    <property type="match status" value="1"/>
</dbReference>
<name>A0A2H0WQ37_9BACT</name>
<organism evidence="1 2">
    <name type="scientific">Candidatus Shapirobacteria bacterium CG09_land_8_20_14_0_10_39_12</name>
    <dbReference type="NCBI Taxonomy" id="1974885"/>
    <lineage>
        <taxon>Bacteria</taxon>
        <taxon>Candidatus Shapironibacteriota</taxon>
    </lineage>
</organism>
<comment type="caution">
    <text evidence="1">The sequence shown here is derived from an EMBL/GenBank/DDBJ whole genome shotgun (WGS) entry which is preliminary data.</text>
</comment>
<dbReference type="EMBL" id="PEZI01000020">
    <property type="protein sequence ID" value="PIS14782.1"/>
    <property type="molecule type" value="Genomic_DNA"/>
</dbReference>